<reference evidence="2" key="1">
    <citation type="journal article" date="2019" name="Int. J. Syst. Evol. Microbiol.">
        <title>The Global Catalogue of Microorganisms (GCM) 10K type strain sequencing project: providing services to taxonomists for standard genome sequencing and annotation.</title>
        <authorList>
            <consortium name="The Broad Institute Genomics Platform"/>
            <consortium name="The Broad Institute Genome Sequencing Center for Infectious Disease"/>
            <person name="Wu L."/>
            <person name="Ma J."/>
        </authorList>
    </citation>
    <scope>NUCLEOTIDE SEQUENCE [LARGE SCALE GENOMIC DNA]</scope>
    <source>
        <strain evidence="2">JCM 30071</strain>
    </source>
</reference>
<organism evidence="1 2">
    <name type="scientific">Virgibacillus kapii</name>
    <dbReference type="NCBI Taxonomy" id="1638645"/>
    <lineage>
        <taxon>Bacteria</taxon>
        <taxon>Bacillati</taxon>
        <taxon>Bacillota</taxon>
        <taxon>Bacilli</taxon>
        <taxon>Bacillales</taxon>
        <taxon>Bacillaceae</taxon>
        <taxon>Virgibacillus</taxon>
    </lineage>
</organism>
<proteinExistence type="predicted"/>
<sequence length="52" mass="5769">MYNAHGCSGVLLIFSITSKKKIIALLMTEKNVCFFILKQYNPNGKMSMNAVG</sequence>
<dbReference type="Proteomes" id="UP000634435">
    <property type="component" value="Unassembled WGS sequence"/>
</dbReference>
<keyword evidence="2" id="KW-1185">Reference proteome</keyword>
<evidence type="ECO:0000313" key="2">
    <source>
        <dbReference type="Proteomes" id="UP000634435"/>
    </source>
</evidence>
<accession>A0ABQ2DR15</accession>
<dbReference type="EMBL" id="BMPN01000005">
    <property type="protein sequence ID" value="GGJ68073.1"/>
    <property type="molecule type" value="Genomic_DNA"/>
</dbReference>
<name>A0ABQ2DR15_9BACI</name>
<gene>
    <name evidence="1" type="ORF">GCM10007111_32390</name>
</gene>
<evidence type="ECO:0000313" key="1">
    <source>
        <dbReference type="EMBL" id="GGJ68073.1"/>
    </source>
</evidence>
<protein>
    <submittedName>
        <fullName evidence="1">Uncharacterized protein</fullName>
    </submittedName>
</protein>
<comment type="caution">
    <text evidence="1">The sequence shown here is derived from an EMBL/GenBank/DDBJ whole genome shotgun (WGS) entry which is preliminary data.</text>
</comment>